<keyword evidence="2" id="KW-1133">Transmembrane helix</keyword>
<keyword evidence="2" id="KW-0812">Transmembrane</keyword>
<dbReference type="PANTHER" id="PTHR20992">
    <property type="entry name" value="AT15442P-RELATED"/>
    <property type="match status" value="1"/>
</dbReference>
<feature type="transmembrane region" description="Helical" evidence="2">
    <location>
        <begin position="294"/>
        <end position="316"/>
    </location>
</feature>
<dbReference type="OMA" id="TICVCAS"/>
<feature type="transmembrane region" description="Helical" evidence="2">
    <location>
        <begin position="403"/>
        <end position="431"/>
    </location>
</feature>
<dbReference type="AlphaFoldDB" id="A0A226D5W3"/>
<dbReference type="OrthoDB" id="543859at2759"/>
<accession>A0A226D5W3</accession>
<dbReference type="PANTHER" id="PTHR20992:SF9">
    <property type="entry name" value="AT15442P-RELATED"/>
    <property type="match status" value="1"/>
</dbReference>
<dbReference type="Proteomes" id="UP000198287">
    <property type="component" value="Unassembled WGS sequence"/>
</dbReference>
<feature type="transmembrane region" description="Helical" evidence="2">
    <location>
        <begin position="376"/>
        <end position="396"/>
    </location>
</feature>
<evidence type="ECO:0000256" key="2">
    <source>
        <dbReference type="SAM" id="Phobius"/>
    </source>
</evidence>
<feature type="region of interest" description="Disordered" evidence="1">
    <location>
        <begin position="51"/>
        <end position="75"/>
    </location>
</feature>
<feature type="compositionally biased region" description="Polar residues" evidence="1">
    <location>
        <begin position="62"/>
        <end position="75"/>
    </location>
</feature>
<feature type="transmembrane region" description="Helical" evidence="2">
    <location>
        <begin position="270"/>
        <end position="288"/>
    </location>
</feature>
<reference evidence="3 4" key="1">
    <citation type="submission" date="2015-12" db="EMBL/GenBank/DDBJ databases">
        <title>The genome of Folsomia candida.</title>
        <authorList>
            <person name="Faddeeva A."/>
            <person name="Derks M.F."/>
            <person name="Anvar Y."/>
            <person name="Smit S."/>
            <person name="Van Straalen N."/>
            <person name="Roelofs D."/>
        </authorList>
    </citation>
    <scope>NUCLEOTIDE SEQUENCE [LARGE SCALE GENOMIC DNA]</scope>
    <source>
        <strain evidence="3 4">VU population</strain>
        <tissue evidence="3">Whole body</tissue>
    </source>
</reference>
<feature type="region of interest" description="Disordered" evidence="1">
    <location>
        <begin position="583"/>
        <end position="635"/>
    </location>
</feature>
<keyword evidence="4" id="KW-1185">Reference proteome</keyword>
<keyword evidence="2" id="KW-0472">Membrane</keyword>
<organism evidence="3 4">
    <name type="scientific">Folsomia candida</name>
    <name type="common">Springtail</name>
    <dbReference type="NCBI Taxonomy" id="158441"/>
    <lineage>
        <taxon>Eukaryota</taxon>
        <taxon>Metazoa</taxon>
        <taxon>Ecdysozoa</taxon>
        <taxon>Arthropoda</taxon>
        <taxon>Hexapoda</taxon>
        <taxon>Collembola</taxon>
        <taxon>Entomobryomorpha</taxon>
        <taxon>Isotomoidea</taxon>
        <taxon>Isotomidae</taxon>
        <taxon>Proisotominae</taxon>
        <taxon>Folsomia</taxon>
    </lineage>
</organism>
<feature type="compositionally biased region" description="Gly residues" evidence="1">
    <location>
        <begin position="602"/>
        <end position="612"/>
    </location>
</feature>
<feature type="compositionally biased region" description="Low complexity" evidence="1">
    <location>
        <begin position="51"/>
        <end position="61"/>
    </location>
</feature>
<feature type="compositionally biased region" description="Polar residues" evidence="1">
    <location>
        <begin position="583"/>
        <end position="599"/>
    </location>
</feature>
<dbReference type="InterPro" id="IPR005240">
    <property type="entry name" value="DUF389"/>
</dbReference>
<protein>
    <recommendedName>
        <fullName evidence="5">DUF389 domain-containing protein</fullName>
    </recommendedName>
</protein>
<dbReference type="Pfam" id="PF04087">
    <property type="entry name" value="DUF389"/>
    <property type="match status" value="1"/>
</dbReference>
<evidence type="ECO:0000313" key="3">
    <source>
        <dbReference type="EMBL" id="OXA40543.1"/>
    </source>
</evidence>
<feature type="compositionally biased region" description="Basic and acidic residues" evidence="1">
    <location>
        <begin position="219"/>
        <end position="238"/>
    </location>
</feature>
<evidence type="ECO:0000313" key="4">
    <source>
        <dbReference type="Proteomes" id="UP000198287"/>
    </source>
</evidence>
<evidence type="ECO:0000256" key="1">
    <source>
        <dbReference type="SAM" id="MobiDB-lite"/>
    </source>
</evidence>
<gene>
    <name evidence="3" type="ORF">Fcan01_24769</name>
</gene>
<name>A0A226D5W3_FOLCA</name>
<comment type="caution">
    <text evidence="3">The sequence shown here is derived from an EMBL/GenBank/DDBJ whole genome shotgun (WGS) entry which is preliminary data.</text>
</comment>
<dbReference type="EMBL" id="LNIX01000033">
    <property type="protein sequence ID" value="OXA40543.1"/>
    <property type="molecule type" value="Genomic_DNA"/>
</dbReference>
<sequence>MGSLFMVVVPIRDHEALLRQKEHRIQVIEAGSIDRAEFLKENGGGLTIHVPSGEEGPSSGSTNATLASSAGTIRSHSTGGNEVDVYTALADGAPVRVVVSGDSMAIIGAKQGDLDEHFGKMMERKKKSAEDAEELAIQDAIDNIFLEKHLEECLAKYDIMNACWGQSVDGNYSQVSFTVSADRSEVIIKFLQTVGIGKRHNSTICVCASSVYYEPETGNQKDNEKGSEDPNDPEGKKGSKWVEDFVASIKSRLTVAQVVQSVKANAILTFDYIVLILVAGMIAGLGLVDDSAVNVVASMLVSPLMGPIMAMTFGAVIRDWQLVRIGIISELVGLLLCLLVGFIFGILLQVPGPGGPWDKIDQWPTPQMVARSETRALIVGVLVAIPSGAGVALSILAGNSGSLVGVAISASLLPPAVNCGILWGLATVVAITERYLGFPPENLGCNSHLKALATQNYTHNHVKIYCENTVQEYFFMGLNSFGLTWINIGVIIVVGVLILKIKEVAPHTTRQSLSRFWKQDLKIVRDLNSMGKNGTGSLMADLEESGKVNDILKNLETDQTFSAVNRRANYNILNDVRQRKQFGSTEDVTGGQNAESTPKSGGWFGGWFGGGATNEADNAKSVEEGQGKRNRPKLM</sequence>
<proteinExistence type="predicted"/>
<feature type="transmembrane region" description="Helical" evidence="2">
    <location>
        <begin position="482"/>
        <end position="501"/>
    </location>
</feature>
<feature type="region of interest" description="Disordered" evidence="1">
    <location>
        <begin position="217"/>
        <end position="238"/>
    </location>
</feature>
<feature type="compositionally biased region" description="Basic and acidic residues" evidence="1">
    <location>
        <begin position="617"/>
        <end position="627"/>
    </location>
</feature>
<evidence type="ECO:0008006" key="5">
    <source>
        <dbReference type="Google" id="ProtNLM"/>
    </source>
</evidence>
<feature type="transmembrane region" description="Helical" evidence="2">
    <location>
        <begin position="328"/>
        <end position="348"/>
    </location>
</feature>